<sequence length="1206" mass="132483">MSDRRRINGPGGPTNPPVYDEDFIIEPVRTRNINEIRPFYLKTGVTPSASGSAYLEIDQNSGSGFGMKFTCTVHGPRSLPRSAPFSPHMVISTHVKYAPFATRQRKGYLRDPSERDLSIHLETALRGAVIADRWPKSGVEVIVTIVEGDMNRQTTVDEGLEEWNTMSILGGCITVASAAIADSGIDCVDVAAGGVAALVMDDGVEKEQELVSDPVFSEHKTILAACCVAYLPVRNEITNLWYKGSMCASELATYRSLFCEHQGRDLGEIPRYHSVAIGRAMDQQPHTTNDFASHIGQPFTNLQTAAGSSWHNITAWAINVTRNAAFLEDLFWAGPRIFMKLGSYIALSNTADGSSRQLTSPSTGAISSDLHLHNLLEPDIGSPSAAKIGPSIGDTNADTQATRLSLDSARGLGSVFGYITSKWAVSTIAMAIILNRTHIFAATRRRLQFYWHTRLLLRILPILLLSWQSLHLLRSIQCQTSPMFNQLRWGNTDKTADLAFAHPSAFLNVLSSSILLGVSDKESCEAAGMVPKAGFQDAPNLHGSLNLLWPLFGVLCLSHFIETLSCAVQGRPLSAETGMTLFEQSLAFAEADAAVNNQLGWGSSPRSHQNPNQLVSGLSASTSLTRSALLSQVNTTPEVLFIAFLSSMTHLSSHILGVFDSQSKYRLANTGFWGLCFMGTIVWSAFEFELGNPSAQSILRFPTVCIIGFVPHILVLSGIAVCLLIYGLALVLSALAPPLSTSDRSSASLRQRLAQAHENMQANISLSEIRITREMDFYTALLRTGFAAISLASEAVYLNEDRGITLQHRTWLEEARFREVAELQRQAVGIGMSNSHFDQIGTIGLVPVKDCTMAATSGFARERAAQRISRGRSDRTIRTGTGATERSSRWFMAVEFLLTTSKLIIRTTALTALWGLGRIRVRSQPAWLLWLARRQKLSTGDRDRVSQRGHDISSGASGRLVTSERSVPRMEGIDVEAEFRRVNAFQDEDSLDADLYKYWLNGGWWGANDESGEYKPEDDDSWDTTSAISVPTTTVDEEGSDNGCELEEHDPELPSGQSPTRGLETTPPVDAILDASNLARLLSPETTEEQEEAHTLSAHLQYDTVMTRSMFRRQKHLRRNRVLLLPGMTANGGYNRTGSRNMKLSPEDEEHLLEQVLLSRRNQNKLNSHDTDTVQSTDSATEEAANLPIAVQLQTQLLVTGYQCMV</sequence>
<dbReference type="SUPFAM" id="SSF54211">
    <property type="entry name" value="Ribosomal protein S5 domain 2-like"/>
    <property type="match status" value="1"/>
</dbReference>
<dbReference type="GO" id="GO:0061630">
    <property type="term" value="F:ubiquitin protein ligase activity"/>
    <property type="evidence" value="ECO:0007669"/>
    <property type="project" value="TreeGrafter"/>
</dbReference>
<feature type="compositionally biased region" description="Polar residues" evidence="1">
    <location>
        <begin position="1023"/>
        <end position="1034"/>
    </location>
</feature>
<dbReference type="GO" id="GO:0006511">
    <property type="term" value="P:ubiquitin-dependent protein catabolic process"/>
    <property type="evidence" value="ECO:0007669"/>
    <property type="project" value="TreeGrafter"/>
</dbReference>
<feature type="region of interest" description="Disordered" evidence="1">
    <location>
        <begin position="942"/>
        <end position="965"/>
    </location>
</feature>
<accession>A0A0B2X262</accession>
<dbReference type="InterPro" id="IPR020568">
    <property type="entry name" value="Ribosomal_Su5_D2-typ_SF"/>
</dbReference>
<evidence type="ECO:0000313" key="5">
    <source>
        <dbReference type="Proteomes" id="UP000030816"/>
    </source>
</evidence>
<feature type="transmembrane region" description="Helical" evidence="2">
    <location>
        <begin position="706"/>
        <end position="735"/>
    </location>
</feature>
<feature type="compositionally biased region" description="Acidic residues" evidence="1">
    <location>
        <begin position="1035"/>
        <end position="1050"/>
    </location>
</feature>
<dbReference type="Proteomes" id="UP000030816">
    <property type="component" value="Unassembled WGS sequence"/>
</dbReference>
<keyword evidence="2" id="KW-0812">Transmembrane</keyword>
<dbReference type="OrthoDB" id="66726at2759"/>
<dbReference type="InterPro" id="IPR001247">
    <property type="entry name" value="ExoRNase_PH_dom1"/>
</dbReference>
<evidence type="ECO:0000259" key="3">
    <source>
        <dbReference type="Pfam" id="PF01138"/>
    </source>
</evidence>
<dbReference type="AlphaFoldDB" id="A0A0B2X262"/>
<dbReference type="Gene3D" id="3.30.230.70">
    <property type="entry name" value="GHMP Kinase, N-terminal domain"/>
    <property type="match status" value="1"/>
</dbReference>
<dbReference type="GO" id="GO:0000176">
    <property type="term" value="C:nuclear exosome (RNase complex)"/>
    <property type="evidence" value="ECO:0007669"/>
    <property type="project" value="UniProtKB-ARBA"/>
</dbReference>
<keyword evidence="5" id="KW-1185">Reference proteome</keyword>
<name>A0A0B2X262_METAS</name>
<feature type="compositionally biased region" description="Basic and acidic residues" evidence="1">
    <location>
        <begin position="942"/>
        <end position="951"/>
    </location>
</feature>
<gene>
    <name evidence="4" type="ORF">MAM_02983</name>
</gene>
<dbReference type="GeneID" id="63737438"/>
<evidence type="ECO:0000256" key="2">
    <source>
        <dbReference type="SAM" id="Phobius"/>
    </source>
</evidence>
<dbReference type="EMBL" id="AZHE01000005">
    <property type="protein sequence ID" value="KHN99285.1"/>
    <property type="molecule type" value="Genomic_DNA"/>
</dbReference>
<dbReference type="PANTHER" id="PTHR22696:SF1">
    <property type="entry name" value="E3 UBIQUITIN-PROTEIN LIGASE RNF26"/>
    <property type="match status" value="1"/>
</dbReference>
<dbReference type="GO" id="GO:0016567">
    <property type="term" value="P:protein ubiquitination"/>
    <property type="evidence" value="ECO:0007669"/>
    <property type="project" value="TreeGrafter"/>
</dbReference>
<dbReference type="RefSeq" id="XP_040680351.1">
    <property type="nucleotide sequence ID" value="XM_040821782.1"/>
</dbReference>
<protein>
    <submittedName>
        <fullName evidence="4">Exoribonuclease, phosphorolytic domain 1</fullName>
    </submittedName>
</protein>
<comment type="caution">
    <text evidence="4">The sequence shown here is derived from an EMBL/GenBank/DDBJ whole genome shotgun (WGS) entry which is preliminary data.</text>
</comment>
<evidence type="ECO:0000313" key="4">
    <source>
        <dbReference type="EMBL" id="KHN99285.1"/>
    </source>
</evidence>
<organism evidence="4 5">
    <name type="scientific">Metarhizium album (strain ARSEF 1941)</name>
    <dbReference type="NCBI Taxonomy" id="1081103"/>
    <lineage>
        <taxon>Eukaryota</taxon>
        <taxon>Fungi</taxon>
        <taxon>Dikarya</taxon>
        <taxon>Ascomycota</taxon>
        <taxon>Pezizomycotina</taxon>
        <taxon>Sordariomycetes</taxon>
        <taxon>Hypocreomycetidae</taxon>
        <taxon>Hypocreales</taxon>
        <taxon>Clavicipitaceae</taxon>
        <taxon>Metarhizium</taxon>
    </lineage>
</organism>
<reference evidence="4 5" key="1">
    <citation type="journal article" date="2014" name="Proc. Natl. Acad. Sci. U.S.A.">
        <title>Trajectory and genomic determinants of fungal-pathogen speciation and host adaptation.</title>
        <authorList>
            <person name="Hu X."/>
            <person name="Xiao G."/>
            <person name="Zheng P."/>
            <person name="Shang Y."/>
            <person name="Su Y."/>
            <person name="Zhang X."/>
            <person name="Liu X."/>
            <person name="Zhan S."/>
            <person name="St Leger R.J."/>
            <person name="Wang C."/>
        </authorList>
    </citation>
    <scope>NUCLEOTIDE SEQUENCE [LARGE SCALE GENOMIC DNA]</scope>
    <source>
        <strain evidence="4 5">ARSEF 1941</strain>
    </source>
</reference>
<keyword evidence="2" id="KW-1133">Transmembrane helix</keyword>
<dbReference type="STRING" id="1081103.A0A0B2X262"/>
<feature type="region of interest" description="Disordered" evidence="1">
    <location>
        <begin position="1011"/>
        <end position="1064"/>
    </location>
</feature>
<dbReference type="PANTHER" id="PTHR22696">
    <property type="entry name" value="E3 UBIQUITIN-PROTEIN LIGASE RNF26"/>
    <property type="match status" value="1"/>
</dbReference>
<dbReference type="CDD" id="cd11371">
    <property type="entry name" value="RNase_PH_MTR3"/>
    <property type="match status" value="1"/>
</dbReference>
<feature type="transmembrane region" description="Helical" evidence="2">
    <location>
        <begin position="666"/>
        <end position="686"/>
    </location>
</feature>
<dbReference type="InterPro" id="IPR027408">
    <property type="entry name" value="PNPase/RNase_PH_dom_sf"/>
</dbReference>
<proteinExistence type="predicted"/>
<dbReference type="Pfam" id="PF01138">
    <property type="entry name" value="RNase_PH"/>
    <property type="match status" value="1"/>
</dbReference>
<feature type="domain" description="Exoribonuclease phosphorolytic" evidence="3">
    <location>
        <begin position="35"/>
        <end position="185"/>
    </location>
</feature>
<evidence type="ECO:0000256" key="1">
    <source>
        <dbReference type="SAM" id="MobiDB-lite"/>
    </source>
</evidence>
<keyword evidence="2" id="KW-0472">Membrane</keyword>
<dbReference type="HOGENOM" id="CLU_006057_0_0_1"/>